<name>A0AAW1PAZ1_9CHLO</name>
<organism evidence="1 2">
    <name type="scientific">[Myrmecia] bisecta</name>
    <dbReference type="NCBI Taxonomy" id="41462"/>
    <lineage>
        <taxon>Eukaryota</taxon>
        <taxon>Viridiplantae</taxon>
        <taxon>Chlorophyta</taxon>
        <taxon>core chlorophytes</taxon>
        <taxon>Trebouxiophyceae</taxon>
        <taxon>Trebouxiales</taxon>
        <taxon>Trebouxiaceae</taxon>
        <taxon>Myrmecia</taxon>
    </lineage>
</organism>
<proteinExistence type="predicted"/>
<gene>
    <name evidence="1" type="ORF">WJX72_007326</name>
</gene>
<evidence type="ECO:0000313" key="2">
    <source>
        <dbReference type="Proteomes" id="UP001489004"/>
    </source>
</evidence>
<keyword evidence="2" id="KW-1185">Reference proteome</keyword>
<reference evidence="1 2" key="1">
    <citation type="journal article" date="2024" name="Nat. Commun.">
        <title>Phylogenomics reveals the evolutionary origins of lichenization in chlorophyte algae.</title>
        <authorList>
            <person name="Puginier C."/>
            <person name="Libourel C."/>
            <person name="Otte J."/>
            <person name="Skaloud P."/>
            <person name="Haon M."/>
            <person name="Grisel S."/>
            <person name="Petersen M."/>
            <person name="Berrin J.G."/>
            <person name="Delaux P.M."/>
            <person name="Dal Grande F."/>
            <person name="Keller J."/>
        </authorList>
    </citation>
    <scope>NUCLEOTIDE SEQUENCE [LARGE SCALE GENOMIC DNA]</scope>
    <source>
        <strain evidence="1 2">SAG 2043</strain>
    </source>
</reference>
<sequence>MQLKQVLQGCIALATPEEKAYLQNAIDELDNWSGSGAQLRAAEDALGAALTYQCSPHAPAYVKVCLTAQHELVQELLACEGQDLETLCQRVCGELKSFTEDFASKSKYLESWCEEGILTEAKLQEYLQAKQAMLPLAGSHLHCKRVVEEALHRYNSELCEAAFECSLPPTTIADSTLVAGTSRLNCTKQAGGKEPSKPSKRPIDAAGEILQSRGASSLCTVICGEGAESVQGQYWGEVEGLHVF</sequence>
<evidence type="ECO:0000313" key="1">
    <source>
        <dbReference type="EMBL" id="KAK9805603.1"/>
    </source>
</evidence>
<comment type="caution">
    <text evidence="1">The sequence shown here is derived from an EMBL/GenBank/DDBJ whole genome shotgun (WGS) entry which is preliminary data.</text>
</comment>
<accession>A0AAW1PAZ1</accession>
<dbReference type="EMBL" id="JALJOR010000015">
    <property type="protein sequence ID" value="KAK9805603.1"/>
    <property type="molecule type" value="Genomic_DNA"/>
</dbReference>
<dbReference type="AlphaFoldDB" id="A0AAW1PAZ1"/>
<protein>
    <submittedName>
        <fullName evidence="1">Uncharacterized protein</fullName>
    </submittedName>
</protein>
<dbReference type="Proteomes" id="UP001489004">
    <property type="component" value="Unassembled WGS sequence"/>
</dbReference>